<dbReference type="OrthoDB" id="9769319at2"/>
<dbReference type="SUPFAM" id="SSF53850">
    <property type="entry name" value="Periplasmic binding protein-like II"/>
    <property type="match status" value="1"/>
</dbReference>
<dbReference type="PROSITE" id="PS51257">
    <property type="entry name" value="PROKAR_LIPOPROTEIN"/>
    <property type="match status" value="1"/>
</dbReference>
<sequence>MRLKRKWIAVVMAAVLAIGTLAGCGGSPAEPSAPGGQETKAPSGSDETKASGDRELVIFTWDLMFPEELLKDFEEKTGIKIVYSKFDTDEAMLQKLSAAKGGDYDLVIADDYIIENAIAQGLVQKLDTSKLKNYGNINPVFQSQFFDPKNEYTIPHGAGIPLIVYDPEQVDFEIKGYNDLWNESLKGSVALTANSRVIIGMTLQAMGESMNTEDPAVIEKAGEKLKELAPNVRMIQDDNTQNALLNGEASVAYLYTSQVYAALNANPNLKVCVPEEGLGFGVMGAFIPSAAPNSAEAYEFLDYMLDAEVAEQMFEFLGYYCTNKAAEALIPEELRELLVAPEGRTMEMVENVNNEATETYNKVWTEFKAACN</sequence>
<keyword evidence="4" id="KW-0574">Periplasm</keyword>
<reference evidence="8 9" key="1">
    <citation type="submission" date="2019-02" db="EMBL/GenBank/DDBJ databases">
        <title>Genomic Encyclopedia of Type Strains, Phase IV (KMG-IV): sequencing the most valuable type-strain genomes for metagenomic binning, comparative biology and taxonomic classification.</title>
        <authorList>
            <person name="Goeker M."/>
        </authorList>
    </citation>
    <scope>NUCLEOTIDE SEQUENCE [LARGE SCALE GENOMIC DNA]</scope>
    <source>
        <strain evidence="8 9">DSM 29486</strain>
    </source>
</reference>
<accession>A0A4Q7P376</accession>
<dbReference type="GO" id="GO:0042597">
    <property type="term" value="C:periplasmic space"/>
    <property type="evidence" value="ECO:0007669"/>
    <property type="project" value="UniProtKB-SubCell"/>
</dbReference>
<evidence type="ECO:0000313" key="9">
    <source>
        <dbReference type="Proteomes" id="UP000292927"/>
    </source>
</evidence>
<dbReference type="PRINTS" id="PR00909">
    <property type="entry name" value="SPERMDNBNDNG"/>
</dbReference>
<dbReference type="CDD" id="cd13590">
    <property type="entry name" value="PBP2_PotD_PotF_like"/>
    <property type="match status" value="1"/>
</dbReference>
<proteinExistence type="predicted"/>
<name>A0A4Q7P376_9FIRM</name>
<comment type="caution">
    <text evidence="8">The sequence shown here is derived from an EMBL/GenBank/DDBJ whole genome shotgun (WGS) entry which is preliminary data.</text>
</comment>
<evidence type="ECO:0000313" key="8">
    <source>
        <dbReference type="EMBL" id="RZS94254.1"/>
    </source>
</evidence>
<dbReference type="GO" id="GO:0015846">
    <property type="term" value="P:polyamine transport"/>
    <property type="evidence" value="ECO:0007669"/>
    <property type="project" value="InterPro"/>
</dbReference>
<dbReference type="PANTHER" id="PTHR30222">
    <property type="entry name" value="SPERMIDINE/PUTRESCINE-BINDING PERIPLASMIC PROTEIN"/>
    <property type="match status" value="1"/>
</dbReference>
<keyword evidence="9" id="KW-1185">Reference proteome</keyword>
<feature type="binding site" evidence="5">
    <location>
        <position position="112"/>
    </location>
    <ligand>
        <name>spermidine</name>
        <dbReference type="ChEBI" id="CHEBI:57834"/>
    </ligand>
</feature>
<dbReference type="InterPro" id="IPR006059">
    <property type="entry name" value="SBP"/>
</dbReference>
<evidence type="ECO:0000256" key="3">
    <source>
        <dbReference type="ARBA" id="ARBA00022729"/>
    </source>
</evidence>
<dbReference type="GO" id="GO:0019808">
    <property type="term" value="F:polyamine binding"/>
    <property type="evidence" value="ECO:0007669"/>
    <property type="project" value="InterPro"/>
</dbReference>
<keyword evidence="2" id="KW-0813">Transport</keyword>
<gene>
    <name evidence="8" type="ORF">EV209_2092</name>
</gene>
<dbReference type="PIRSF" id="PIRSF019574">
    <property type="entry name" value="Periplasmic_polyamine_BP"/>
    <property type="match status" value="1"/>
</dbReference>
<dbReference type="InterPro" id="IPR001188">
    <property type="entry name" value="Sperm_putr-bd"/>
</dbReference>
<evidence type="ECO:0000256" key="6">
    <source>
        <dbReference type="SAM" id="MobiDB-lite"/>
    </source>
</evidence>
<dbReference type="EMBL" id="SGXF01000004">
    <property type="protein sequence ID" value="RZS94254.1"/>
    <property type="molecule type" value="Genomic_DNA"/>
</dbReference>
<feature type="region of interest" description="Disordered" evidence="6">
    <location>
        <begin position="27"/>
        <end position="50"/>
    </location>
</feature>
<dbReference type="Pfam" id="PF13416">
    <property type="entry name" value="SBP_bac_8"/>
    <property type="match status" value="1"/>
</dbReference>
<evidence type="ECO:0000256" key="1">
    <source>
        <dbReference type="ARBA" id="ARBA00004418"/>
    </source>
</evidence>
<evidence type="ECO:0000256" key="5">
    <source>
        <dbReference type="PIRSR" id="PIRSR019574-1"/>
    </source>
</evidence>
<dbReference type="PANTHER" id="PTHR30222:SF17">
    <property type="entry name" value="SPERMIDINE_PUTRESCINE-BINDING PERIPLASMIC PROTEIN"/>
    <property type="match status" value="1"/>
</dbReference>
<comment type="subcellular location">
    <subcellularLocation>
        <location evidence="1">Periplasm</location>
    </subcellularLocation>
</comment>
<organism evidence="8 9">
    <name type="scientific">Cuneatibacter caecimuris</name>
    <dbReference type="NCBI Taxonomy" id="1796618"/>
    <lineage>
        <taxon>Bacteria</taxon>
        <taxon>Bacillati</taxon>
        <taxon>Bacillota</taxon>
        <taxon>Clostridia</taxon>
        <taxon>Lachnospirales</taxon>
        <taxon>Lachnospiraceae</taxon>
        <taxon>Cuneatibacter</taxon>
    </lineage>
</organism>
<keyword evidence="3 7" id="KW-0732">Signal</keyword>
<evidence type="ECO:0000256" key="4">
    <source>
        <dbReference type="ARBA" id="ARBA00022764"/>
    </source>
</evidence>
<protein>
    <submittedName>
        <fullName evidence="8">Spermidine/putrescine transport system substrate-binding protein</fullName>
    </submittedName>
</protein>
<dbReference type="AlphaFoldDB" id="A0A4Q7P376"/>
<feature type="compositionally biased region" description="Low complexity" evidence="6">
    <location>
        <begin position="27"/>
        <end position="36"/>
    </location>
</feature>
<feature type="chain" id="PRO_5038881358" evidence="7">
    <location>
        <begin position="23"/>
        <end position="372"/>
    </location>
</feature>
<dbReference type="Gene3D" id="3.40.190.10">
    <property type="entry name" value="Periplasmic binding protein-like II"/>
    <property type="match status" value="2"/>
</dbReference>
<feature type="signal peptide" evidence="7">
    <location>
        <begin position="1"/>
        <end position="22"/>
    </location>
</feature>
<dbReference type="Proteomes" id="UP000292927">
    <property type="component" value="Unassembled WGS sequence"/>
</dbReference>
<evidence type="ECO:0000256" key="2">
    <source>
        <dbReference type="ARBA" id="ARBA00022448"/>
    </source>
</evidence>
<evidence type="ECO:0000256" key="7">
    <source>
        <dbReference type="SAM" id="SignalP"/>
    </source>
</evidence>
<dbReference type="RefSeq" id="WP_130435382.1">
    <property type="nucleotide sequence ID" value="NZ_SGXF01000004.1"/>
</dbReference>